<dbReference type="Proteomes" id="UP000198881">
    <property type="component" value="Unassembled WGS sequence"/>
</dbReference>
<evidence type="ECO:0000256" key="2">
    <source>
        <dbReference type="SAM" id="Phobius"/>
    </source>
</evidence>
<name>A0A1I7MKH7_9MICC</name>
<feature type="compositionally biased region" description="Pro residues" evidence="1">
    <location>
        <begin position="1"/>
        <end position="10"/>
    </location>
</feature>
<evidence type="ECO:0000256" key="1">
    <source>
        <dbReference type="SAM" id="MobiDB-lite"/>
    </source>
</evidence>
<gene>
    <name evidence="3" type="ORF">SAMN04487966_104122</name>
</gene>
<organism evidence="3 4">
    <name type="scientific">Micrococcus terreus</name>
    <dbReference type="NCBI Taxonomy" id="574650"/>
    <lineage>
        <taxon>Bacteria</taxon>
        <taxon>Bacillati</taxon>
        <taxon>Actinomycetota</taxon>
        <taxon>Actinomycetes</taxon>
        <taxon>Micrococcales</taxon>
        <taxon>Micrococcaceae</taxon>
        <taxon>Micrococcus</taxon>
    </lineage>
</organism>
<keyword evidence="4" id="KW-1185">Reference proteome</keyword>
<dbReference type="AlphaFoldDB" id="A0A1I7MKH7"/>
<dbReference type="Pfam" id="PF11361">
    <property type="entry name" value="DUF3159"/>
    <property type="match status" value="1"/>
</dbReference>
<feature type="compositionally biased region" description="Low complexity" evidence="1">
    <location>
        <begin position="16"/>
        <end position="32"/>
    </location>
</feature>
<sequence length="259" mass="27580">MTDQQPPPPAHEPEGSHATGASSASEGGSSTGQWDQTLRSIGSSASTREDGTLDVLATIGGWRGLIESVLPSAVFLVVFTFTGQLWGAGIGAVAVAAVFSVLRLVQRQSPVQALAGLAAVALCVVVALNTGEAKDFYVWGFITNAVYILVMGISVVVGWPLMGVLFGLIRGEGLEWRQVASRRRRYSVATWFVVAALALRLIVQVPLYLSDNLVALGTTRLAMGLPLYGLALWMAWLVSAPAGQSPADEQRMEHPDRHR</sequence>
<evidence type="ECO:0008006" key="5">
    <source>
        <dbReference type="Google" id="ProtNLM"/>
    </source>
</evidence>
<feature type="transmembrane region" description="Helical" evidence="2">
    <location>
        <begin position="111"/>
        <end position="130"/>
    </location>
</feature>
<feature type="region of interest" description="Disordered" evidence="1">
    <location>
        <begin position="1"/>
        <end position="36"/>
    </location>
</feature>
<keyword evidence="2" id="KW-0812">Transmembrane</keyword>
<accession>A0A1I7MKH7</accession>
<feature type="transmembrane region" description="Helical" evidence="2">
    <location>
        <begin position="221"/>
        <end position="242"/>
    </location>
</feature>
<proteinExistence type="predicted"/>
<dbReference type="RefSeq" id="WP_177227865.1">
    <property type="nucleotide sequence ID" value="NZ_FPCG01000004.1"/>
</dbReference>
<dbReference type="STRING" id="574650.SAMN04487966_104122"/>
<dbReference type="EMBL" id="FPCG01000004">
    <property type="protein sequence ID" value="SFV22433.1"/>
    <property type="molecule type" value="Genomic_DNA"/>
</dbReference>
<keyword evidence="2" id="KW-1133">Transmembrane helix</keyword>
<feature type="transmembrane region" description="Helical" evidence="2">
    <location>
        <begin position="136"/>
        <end position="169"/>
    </location>
</feature>
<keyword evidence="2" id="KW-0472">Membrane</keyword>
<dbReference type="InterPro" id="IPR016566">
    <property type="entry name" value="UCP010219"/>
</dbReference>
<reference evidence="3 4" key="1">
    <citation type="submission" date="2016-10" db="EMBL/GenBank/DDBJ databases">
        <authorList>
            <person name="de Groot N.N."/>
        </authorList>
    </citation>
    <scope>NUCLEOTIDE SEQUENCE [LARGE SCALE GENOMIC DNA]</scope>
    <source>
        <strain evidence="3 4">CGMCC 1.7054</strain>
    </source>
</reference>
<evidence type="ECO:0000313" key="3">
    <source>
        <dbReference type="EMBL" id="SFV22433.1"/>
    </source>
</evidence>
<protein>
    <recommendedName>
        <fullName evidence="5">Intracellular septation protein A</fullName>
    </recommendedName>
</protein>
<feature type="transmembrane region" description="Helical" evidence="2">
    <location>
        <begin position="189"/>
        <end position="209"/>
    </location>
</feature>
<evidence type="ECO:0000313" key="4">
    <source>
        <dbReference type="Proteomes" id="UP000198881"/>
    </source>
</evidence>
<feature type="transmembrane region" description="Helical" evidence="2">
    <location>
        <begin position="73"/>
        <end position="99"/>
    </location>
</feature>